<dbReference type="Proteomes" id="UP000199701">
    <property type="component" value="Unassembled WGS sequence"/>
</dbReference>
<organism evidence="14 15">
    <name type="scientific">[Clostridium] fimetarium</name>
    <dbReference type="NCBI Taxonomy" id="99656"/>
    <lineage>
        <taxon>Bacteria</taxon>
        <taxon>Bacillati</taxon>
        <taxon>Bacillota</taxon>
        <taxon>Clostridia</taxon>
        <taxon>Lachnospirales</taxon>
        <taxon>Lachnospiraceae</taxon>
    </lineage>
</organism>
<dbReference type="EMBL" id="FOJI01000001">
    <property type="protein sequence ID" value="SEV87038.1"/>
    <property type="molecule type" value="Genomic_DNA"/>
</dbReference>
<feature type="transmembrane region" description="Helical" evidence="13">
    <location>
        <begin position="413"/>
        <end position="433"/>
    </location>
</feature>
<gene>
    <name evidence="14" type="ORF">SAMN05421659_101476</name>
</gene>
<evidence type="ECO:0000256" key="3">
    <source>
        <dbReference type="ARBA" id="ARBA00010199"/>
    </source>
</evidence>
<dbReference type="GO" id="GO:0042910">
    <property type="term" value="F:xenobiotic transmembrane transporter activity"/>
    <property type="evidence" value="ECO:0007669"/>
    <property type="project" value="InterPro"/>
</dbReference>
<dbReference type="InterPro" id="IPR002528">
    <property type="entry name" value="MATE_fam"/>
</dbReference>
<evidence type="ECO:0000256" key="12">
    <source>
        <dbReference type="ARBA" id="ARBA00031636"/>
    </source>
</evidence>
<dbReference type="OrthoDB" id="9776324at2"/>
<evidence type="ECO:0000256" key="5">
    <source>
        <dbReference type="ARBA" id="ARBA00022448"/>
    </source>
</evidence>
<evidence type="ECO:0000256" key="7">
    <source>
        <dbReference type="ARBA" id="ARBA00022475"/>
    </source>
</evidence>
<feature type="transmembrane region" description="Helical" evidence="13">
    <location>
        <begin position="195"/>
        <end position="216"/>
    </location>
</feature>
<comment type="function">
    <text evidence="1">Multidrug efflux pump.</text>
</comment>
<sequence>MIKDLTEGKPESVLWRFSIPLFISVIFQQMYNISDSVIAGKFAGENALAAIGASFPITMIFMSIAVGSNVGCSVVISQLFGAKKLKDMKTAIFTTLISCVVLSVVLTVVGLWQTQSLMRLINTPNNIFLDGAIYLKIYIAGFIFIYLYNVCTGIFASLGDSKTPLYFLIGSSLANIMLAYLFVAKFHWGVAGTGWATFIAQGLACVLCAISLFHRVKAIKTDGKIVLFSVDMLKKVSWVAIPSILQQSFVSVGNIFVQVLINGFGSSVIAGYSAAIKMNTFAITSFATLANGLSSFTAQNIGAGKIDRVKRGFRAGITQSIIVAVPFVVAYVFFGSSMIKLFLNEDSAVALNIGVVFLEIILPFYFVILIKLMADGVLRGSGSMKLFMITTFSDLIIRVLLAFALVGPMGTNGIWLSWPIGWCIGAVLSYTFYRTGKWKRQIQLI</sequence>
<keyword evidence="5" id="KW-0813">Transport</keyword>
<feature type="transmembrane region" description="Helical" evidence="13">
    <location>
        <begin position="12"/>
        <end position="31"/>
    </location>
</feature>
<keyword evidence="15" id="KW-1185">Reference proteome</keyword>
<dbReference type="GO" id="GO:0006811">
    <property type="term" value="P:monoatomic ion transport"/>
    <property type="evidence" value="ECO:0007669"/>
    <property type="project" value="UniProtKB-KW"/>
</dbReference>
<evidence type="ECO:0000313" key="14">
    <source>
        <dbReference type="EMBL" id="SEV87038.1"/>
    </source>
</evidence>
<feature type="transmembrane region" description="Helical" evidence="13">
    <location>
        <begin position="133"/>
        <end position="158"/>
    </location>
</feature>
<comment type="similarity">
    <text evidence="3">Belongs to the multi antimicrobial extrusion (MATE) (TC 2.A.66.1) family.</text>
</comment>
<dbReference type="CDD" id="cd13138">
    <property type="entry name" value="MATE_yoeA_like"/>
    <property type="match status" value="1"/>
</dbReference>
<evidence type="ECO:0000256" key="10">
    <source>
        <dbReference type="ARBA" id="ARBA00023065"/>
    </source>
</evidence>
<evidence type="ECO:0000256" key="2">
    <source>
        <dbReference type="ARBA" id="ARBA00004651"/>
    </source>
</evidence>
<evidence type="ECO:0000256" key="8">
    <source>
        <dbReference type="ARBA" id="ARBA00022692"/>
    </source>
</evidence>
<feature type="transmembrane region" description="Helical" evidence="13">
    <location>
        <begin position="349"/>
        <end position="374"/>
    </location>
</feature>
<dbReference type="RefSeq" id="WP_092450148.1">
    <property type="nucleotide sequence ID" value="NZ_FOJI01000001.1"/>
</dbReference>
<keyword evidence="8 13" id="KW-0812">Transmembrane</keyword>
<feature type="transmembrane region" description="Helical" evidence="13">
    <location>
        <begin position="321"/>
        <end position="343"/>
    </location>
</feature>
<feature type="transmembrane region" description="Helical" evidence="13">
    <location>
        <begin position="386"/>
        <end position="407"/>
    </location>
</feature>
<evidence type="ECO:0000256" key="9">
    <source>
        <dbReference type="ARBA" id="ARBA00022989"/>
    </source>
</evidence>
<evidence type="ECO:0000256" key="4">
    <source>
        <dbReference type="ARBA" id="ARBA00020268"/>
    </source>
</evidence>
<evidence type="ECO:0000256" key="11">
    <source>
        <dbReference type="ARBA" id="ARBA00023136"/>
    </source>
</evidence>
<dbReference type="GO" id="GO:0005886">
    <property type="term" value="C:plasma membrane"/>
    <property type="evidence" value="ECO:0007669"/>
    <property type="project" value="UniProtKB-SubCell"/>
</dbReference>
<dbReference type="STRING" id="99656.SAMN05421659_101476"/>
<feature type="transmembrane region" description="Helical" evidence="13">
    <location>
        <begin position="165"/>
        <end position="183"/>
    </location>
</feature>
<dbReference type="NCBIfam" id="TIGR00797">
    <property type="entry name" value="matE"/>
    <property type="match status" value="1"/>
</dbReference>
<dbReference type="AlphaFoldDB" id="A0A1I0MFZ5"/>
<feature type="transmembrane region" description="Helical" evidence="13">
    <location>
        <begin position="92"/>
        <end position="113"/>
    </location>
</feature>
<accession>A0A1I0MFZ5</accession>
<name>A0A1I0MFZ5_9FIRM</name>
<evidence type="ECO:0000256" key="6">
    <source>
        <dbReference type="ARBA" id="ARBA00022449"/>
    </source>
</evidence>
<keyword evidence="11 13" id="KW-0472">Membrane</keyword>
<keyword evidence="7" id="KW-1003">Cell membrane</keyword>
<dbReference type="InterPro" id="IPR050222">
    <property type="entry name" value="MATE_MdtK"/>
</dbReference>
<dbReference type="Pfam" id="PF01554">
    <property type="entry name" value="MatE"/>
    <property type="match status" value="2"/>
</dbReference>
<dbReference type="InterPro" id="IPR048279">
    <property type="entry name" value="MdtK-like"/>
</dbReference>
<protein>
    <recommendedName>
        <fullName evidence="4">Probable multidrug resistance protein NorM</fullName>
    </recommendedName>
    <alternativeName>
        <fullName evidence="12">Multidrug-efflux transporter</fullName>
    </alternativeName>
</protein>
<dbReference type="GO" id="GO:0015297">
    <property type="term" value="F:antiporter activity"/>
    <property type="evidence" value="ECO:0007669"/>
    <property type="project" value="UniProtKB-KW"/>
</dbReference>
<feature type="transmembrane region" description="Helical" evidence="13">
    <location>
        <begin position="51"/>
        <end position="80"/>
    </location>
</feature>
<dbReference type="PANTHER" id="PTHR43298:SF2">
    <property type="entry name" value="FMN_FAD EXPORTER YEEO-RELATED"/>
    <property type="match status" value="1"/>
</dbReference>
<evidence type="ECO:0000256" key="1">
    <source>
        <dbReference type="ARBA" id="ARBA00003408"/>
    </source>
</evidence>
<evidence type="ECO:0000313" key="15">
    <source>
        <dbReference type="Proteomes" id="UP000199701"/>
    </source>
</evidence>
<keyword evidence="6" id="KW-0050">Antiport</keyword>
<keyword evidence="9 13" id="KW-1133">Transmembrane helix</keyword>
<evidence type="ECO:0000256" key="13">
    <source>
        <dbReference type="SAM" id="Phobius"/>
    </source>
</evidence>
<dbReference type="PANTHER" id="PTHR43298">
    <property type="entry name" value="MULTIDRUG RESISTANCE PROTEIN NORM-RELATED"/>
    <property type="match status" value="1"/>
</dbReference>
<feature type="transmembrane region" description="Helical" evidence="13">
    <location>
        <begin position="236"/>
        <end position="261"/>
    </location>
</feature>
<comment type="subcellular location">
    <subcellularLocation>
        <location evidence="2">Cell membrane</location>
        <topology evidence="2">Multi-pass membrane protein</topology>
    </subcellularLocation>
</comment>
<reference evidence="14 15" key="1">
    <citation type="submission" date="2016-10" db="EMBL/GenBank/DDBJ databases">
        <authorList>
            <person name="de Groot N.N."/>
        </authorList>
    </citation>
    <scope>NUCLEOTIDE SEQUENCE [LARGE SCALE GENOMIC DNA]</scope>
    <source>
        <strain evidence="14 15">DSM 9179</strain>
    </source>
</reference>
<proteinExistence type="inferred from homology"/>
<dbReference type="PIRSF" id="PIRSF006603">
    <property type="entry name" value="DinF"/>
    <property type="match status" value="1"/>
</dbReference>
<keyword evidence="10" id="KW-0406">Ion transport</keyword>